<evidence type="ECO:0000313" key="2">
    <source>
        <dbReference type="EMBL" id="RDW86402.1"/>
    </source>
</evidence>
<dbReference type="GeneID" id="38113414"/>
<dbReference type="AlphaFoldDB" id="A0A3D8SJF2"/>
<feature type="compositionally biased region" description="Basic and acidic residues" evidence="1">
    <location>
        <begin position="71"/>
        <end position="95"/>
    </location>
</feature>
<reference evidence="2 3" key="1">
    <citation type="journal article" date="2018" name="IMA Fungus">
        <title>IMA Genome-F 9: Draft genome sequence of Annulohypoxylon stygium, Aspergillus mulundensis, Berkeleyomyces basicola (syn. Thielaviopsis basicola), Ceratocystis smalleyi, two Cercospora beticola strains, Coleophoma cylindrospora, Fusarium fracticaudum, Phialophora cf. hyalina, and Morchella septimelata.</title>
        <authorList>
            <person name="Wingfield B.D."/>
            <person name="Bills G.F."/>
            <person name="Dong Y."/>
            <person name="Huang W."/>
            <person name="Nel W.J."/>
            <person name="Swalarsk-Parry B.S."/>
            <person name="Vaghefi N."/>
            <person name="Wilken P.M."/>
            <person name="An Z."/>
            <person name="de Beer Z.W."/>
            <person name="De Vos L."/>
            <person name="Chen L."/>
            <person name="Duong T.A."/>
            <person name="Gao Y."/>
            <person name="Hammerbacher A."/>
            <person name="Kikkert J.R."/>
            <person name="Li Y."/>
            <person name="Li H."/>
            <person name="Li K."/>
            <person name="Li Q."/>
            <person name="Liu X."/>
            <person name="Ma X."/>
            <person name="Naidoo K."/>
            <person name="Pethybridge S.J."/>
            <person name="Sun J."/>
            <person name="Steenkamp E.T."/>
            <person name="van der Nest M.A."/>
            <person name="van Wyk S."/>
            <person name="Wingfield M.J."/>
            <person name="Xiong C."/>
            <person name="Yue Q."/>
            <person name="Zhang X."/>
        </authorList>
    </citation>
    <scope>NUCLEOTIDE SEQUENCE [LARGE SCALE GENOMIC DNA]</scope>
    <source>
        <strain evidence="2 3">DSM 5745</strain>
    </source>
</reference>
<evidence type="ECO:0000313" key="3">
    <source>
        <dbReference type="Proteomes" id="UP000256690"/>
    </source>
</evidence>
<dbReference type="RefSeq" id="XP_026605926.1">
    <property type="nucleotide sequence ID" value="XM_026745060.1"/>
</dbReference>
<protein>
    <submittedName>
        <fullName evidence="2">Uncharacterized protein</fullName>
    </submittedName>
</protein>
<sequence>MCHVQRVTNSCGHINDHVLMACYLAKDVTPSPSPSPTPSTFTITQESYTSISAPSADASKREQQSQSQTQHQDKGGHTQSREKGESSSIRSERSGKSKISMAQIQGRGECLSISEEEDMIQRLGFDARNQPYCKLKFPKALDSPKGFKCMVFTCGRVD</sequence>
<proteinExistence type="predicted"/>
<feature type="region of interest" description="Disordered" evidence="1">
    <location>
        <begin position="29"/>
        <end position="103"/>
    </location>
</feature>
<comment type="caution">
    <text evidence="2">The sequence shown here is derived from an EMBL/GenBank/DDBJ whole genome shotgun (WGS) entry which is preliminary data.</text>
</comment>
<dbReference type="OrthoDB" id="4504027at2759"/>
<dbReference type="EMBL" id="PVWQ01000003">
    <property type="protein sequence ID" value="RDW86402.1"/>
    <property type="molecule type" value="Genomic_DNA"/>
</dbReference>
<evidence type="ECO:0000256" key="1">
    <source>
        <dbReference type="SAM" id="MobiDB-lite"/>
    </source>
</evidence>
<gene>
    <name evidence="2" type="ORF">DSM5745_03044</name>
</gene>
<organism evidence="2 3">
    <name type="scientific">Aspergillus mulundensis</name>
    <dbReference type="NCBI Taxonomy" id="1810919"/>
    <lineage>
        <taxon>Eukaryota</taxon>
        <taxon>Fungi</taxon>
        <taxon>Dikarya</taxon>
        <taxon>Ascomycota</taxon>
        <taxon>Pezizomycotina</taxon>
        <taxon>Eurotiomycetes</taxon>
        <taxon>Eurotiomycetidae</taxon>
        <taxon>Eurotiales</taxon>
        <taxon>Aspergillaceae</taxon>
        <taxon>Aspergillus</taxon>
        <taxon>Aspergillus subgen. Nidulantes</taxon>
    </lineage>
</organism>
<accession>A0A3D8SJF2</accession>
<keyword evidence="3" id="KW-1185">Reference proteome</keyword>
<dbReference type="Proteomes" id="UP000256690">
    <property type="component" value="Unassembled WGS sequence"/>
</dbReference>
<name>A0A3D8SJF2_9EURO</name>